<dbReference type="AlphaFoldDB" id="A0A9Q1Q6H5"/>
<protein>
    <recommendedName>
        <fullName evidence="3">Transposase, Ptta/En/Spm, plant</fullName>
    </recommendedName>
</protein>
<gene>
    <name evidence="1" type="ORF">Cgig2_017081</name>
</gene>
<dbReference type="EMBL" id="JAKOGI010000759">
    <property type="protein sequence ID" value="KAJ8430768.1"/>
    <property type="molecule type" value="Genomic_DNA"/>
</dbReference>
<accession>A0A9Q1Q6H5</accession>
<sequence length="333" mass="38451">MEKKLKLQSLGIKWIATSLTSLVDDTNVKCAKGKQKSQTDNDVDYVPCCNDADEEQDHAKSNDEVFAENIYVDTHGVLDEQQDSNDDYDHINFEIEGVDQETGTRHIMDVQNLSSGNQVGGNEKTRPINPVYPEPVFLYPKPVYTNSKAPCKIVQSWGYLSKLFLIIKPDSRHKLKHKYFDNPKLKTKADWMKNRPAYMLDADWKYLVNLRSSPEFQKEKYGRECARLDLMLKSRMRTSDKPANAENLTNNMHAKVAMEKLKNEREQGLNDKTDEQIFQEVLGKDRHGYLSSYGKGKSITDYFGVKPSRLDLAQDVMELKKEPMKVLWKLRKM</sequence>
<evidence type="ECO:0000313" key="2">
    <source>
        <dbReference type="Proteomes" id="UP001153076"/>
    </source>
</evidence>
<proteinExistence type="predicted"/>
<evidence type="ECO:0008006" key="3">
    <source>
        <dbReference type="Google" id="ProtNLM"/>
    </source>
</evidence>
<evidence type="ECO:0000313" key="1">
    <source>
        <dbReference type="EMBL" id="KAJ8430768.1"/>
    </source>
</evidence>
<keyword evidence="2" id="KW-1185">Reference proteome</keyword>
<dbReference type="Proteomes" id="UP001153076">
    <property type="component" value="Unassembled WGS sequence"/>
</dbReference>
<name>A0A9Q1Q6H5_9CARY</name>
<comment type="caution">
    <text evidence="1">The sequence shown here is derived from an EMBL/GenBank/DDBJ whole genome shotgun (WGS) entry which is preliminary data.</text>
</comment>
<organism evidence="1 2">
    <name type="scientific">Carnegiea gigantea</name>
    <dbReference type="NCBI Taxonomy" id="171969"/>
    <lineage>
        <taxon>Eukaryota</taxon>
        <taxon>Viridiplantae</taxon>
        <taxon>Streptophyta</taxon>
        <taxon>Embryophyta</taxon>
        <taxon>Tracheophyta</taxon>
        <taxon>Spermatophyta</taxon>
        <taxon>Magnoliopsida</taxon>
        <taxon>eudicotyledons</taxon>
        <taxon>Gunneridae</taxon>
        <taxon>Pentapetalae</taxon>
        <taxon>Caryophyllales</taxon>
        <taxon>Cactineae</taxon>
        <taxon>Cactaceae</taxon>
        <taxon>Cactoideae</taxon>
        <taxon>Echinocereeae</taxon>
        <taxon>Carnegiea</taxon>
    </lineage>
</organism>
<reference evidence="1" key="1">
    <citation type="submission" date="2022-04" db="EMBL/GenBank/DDBJ databases">
        <title>Carnegiea gigantea Genome sequencing and assembly v2.</title>
        <authorList>
            <person name="Copetti D."/>
            <person name="Sanderson M.J."/>
            <person name="Burquez A."/>
            <person name="Wojciechowski M.F."/>
        </authorList>
    </citation>
    <scope>NUCLEOTIDE SEQUENCE</scope>
    <source>
        <strain evidence="1">SGP5-SGP5p</strain>
        <tissue evidence="1">Aerial part</tissue>
    </source>
</reference>